<accession>A0A923T7B2</accession>
<organism evidence="1 2">
    <name type="scientific">Neolewinella lacunae</name>
    <dbReference type="NCBI Taxonomy" id="1517758"/>
    <lineage>
        <taxon>Bacteria</taxon>
        <taxon>Pseudomonadati</taxon>
        <taxon>Bacteroidota</taxon>
        <taxon>Saprospiria</taxon>
        <taxon>Saprospirales</taxon>
        <taxon>Lewinellaceae</taxon>
        <taxon>Neolewinella</taxon>
    </lineage>
</organism>
<evidence type="ECO:0008006" key="3">
    <source>
        <dbReference type="Google" id="ProtNLM"/>
    </source>
</evidence>
<sequence>MKYRIDSQNLAFSGEGVVAYFQLLNTVARRLNTDFLVVGAFARDLLLTHVLGACPGLQTEDVDIGIQLVDWASYRGVVKSLLEQGYQRGQSAHVYFGPVGLRTDLLPFGPLEKSRSISFSDSDHIAMNMTGFMEAFPQRIEFELEDGTTFCTPSPAGMVLLKLSAWNELYPWKKATKHVRDIGLLMEAFFDGTIDQIETTPVFSDVFDTLSDPLPIYHTAVVLGRQVKDLCHDYPETLTTLQSIYDKIQTDERELFLTPFATALMTNKSTARQTMRYFFETILNR</sequence>
<dbReference type="RefSeq" id="WP_187466396.1">
    <property type="nucleotide sequence ID" value="NZ_JACSIT010000096.1"/>
</dbReference>
<keyword evidence="2" id="KW-1185">Reference proteome</keyword>
<protein>
    <recommendedName>
        <fullName evidence="3">Nucleotidyltransferase</fullName>
    </recommendedName>
</protein>
<reference evidence="1" key="1">
    <citation type="submission" date="2020-08" db="EMBL/GenBank/DDBJ databases">
        <title>Lewinella bacteria from marine environments.</title>
        <authorList>
            <person name="Zhong Y."/>
        </authorList>
    </citation>
    <scope>NUCLEOTIDE SEQUENCE</scope>
    <source>
        <strain evidence="1">KCTC 42187</strain>
    </source>
</reference>
<evidence type="ECO:0000313" key="1">
    <source>
        <dbReference type="EMBL" id="MBC6994315.1"/>
    </source>
</evidence>
<dbReference type="EMBL" id="JACSIT010000096">
    <property type="protein sequence ID" value="MBC6994315.1"/>
    <property type="molecule type" value="Genomic_DNA"/>
</dbReference>
<dbReference type="Proteomes" id="UP000650081">
    <property type="component" value="Unassembled WGS sequence"/>
</dbReference>
<proteinExistence type="predicted"/>
<comment type="caution">
    <text evidence="1">The sequence shown here is derived from an EMBL/GenBank/DDBJ whole genome shotgun (WGS) entry which is preliminary data.</text>
</comment>
<name>A0A923T7B2_9BACT</name>
<dbReference type="AlphaFoldDB" id="A0A923T7B2"/>
<gene>
    <name evidence="1" type="ORF">H9S92_09085</name>
</gene>
<evidence type="ECO:0000313" key="2">
    <source>
        <dbReference type="Proteomes" id="UP000650081"/>
    </source>
</evidence>